<dbReference type="InterPro" id="IPR036694">
    <property type="entry name" value="Dodecin-like_sf"/>
</dbReference>
<evidence type="ECO:0000313" key="2">
    <source>
        <dbReference type="Proteomes" id="UP000756860"/>
    </source>
</evidence>
<dbReference type="PANTHER" id="PTHR39324:SF1">
    <property type="entry name" value="CALCIUM DODECIN"/>
    <property type="match status" value="1"/>
</dbReference>
<organism evidence="1 2">
    <name type="scientific">Geomobilimonas luticola</name>
    <dbReference type="NCBI Taxonomy" id="1114878"/>
    <lineage>
        <taxon>Bacteria</taxon>
        <taxon>Pseudomonadati</taxon>
        <taxon>Thermodesulfobacteriota</taxon>
        <taxon>Desulfuromonadia</taxon>
        <taxon>Geobacterales</taxon>
        <taxon>Geobacteraceae</taxon>
        <taxon>Geomobilimonas</taxon>
    </lineage>
</organism>
<dbReference type="RefSeq" id="WP_214174131.1">
    <property type="nucleotide sequence ID" value="NZ_JAHCVK010000001.1"/>
</dbReference>
<dbReference type="Proteomes" id="UP000756860">
    <property type="component" value="Unassembled WGS sequence"/>
</dbReference>
<accession>A0ABS5SAJ1</accession>
<evidence type="ECO:0000313" key="1">
    <source>
        <dbReference type="EMBL" id="MBT0652175.1"/>
    </source>
</evidence>
<dbReference type="SUPFAM" id="SSF89807">
    <property type="entry name" value="Dodecin-like"/>
    <property type="match status" value="1"/>
</dbReference>
<sequence length="71" mass="7850">MYGASRVYKKVEVIGVAKESIEAAIQAAVAKAHKTLEKISWFEVQDVRGHVGEDGAITEYQVVLKVSFELK</sequence>
<reference evidence="1 2" key="1">
    <citation type="submission" date="2021-05" db="EMBL/GenBank/DDBJ databases">
        <title>The draft genome of Geobacter luticola JCM 17780.</title>
        <authorList>
            <person name="Xu Z."/>
            <person name="Masuda Y."/>
            <person name="Itoh H."/>
            <person name="Senoo K."/>
        </authorList>
    </citation>
    <scope>NUCLEOTIDE SEQUENCE [LARGE SCALE GENOMIC DNA]</scope>
    <source>
        <strain evidence="1 2">JCM 17780</strain>
    </source>
</reference>
<dbReference type="Pfam" id="PF07311">
    <property type="entry name" value="Dodecin"/>
    <property type="match status" value="1"/>
</dbReference>
<dbReference type="InterPro" id="IPR025543">
    <property type="entry name" value="Dodecin-like"/>
</dbReference>
<name>A0ABS5SAJ1_9BACT</name>
<dbReference type="Gene3D" id="3.30.1660.10">
    <property type="entry name" value="Flavin-binding protein dodecin"/>
    <property type="match status" value="1"/>
</dbReference>
<dbReference type="InterPro" id="IPR009923">
    <property type="entry name" value="Dodecin"/>
</dbReference>
<dbReference type="PANTHER" id="PTHR39324">
    <property type="entry name" value="CALCIUM DODECIN"/>
    <property type="match status" value="1"/>
</dbReference>
<dbReference type="InterPro" id="IPR050049">
    <property type="entry name" value="Dodecin_bact"/>
</dbReference>
<dbReference type="EMBL" id="JAHCVK010000001">
    <property type="protein sequence ID" value="MBT0652175.1"/>
    <property type="molecule type" value="Genomic_DNA"/>
</dbReference>
<keyword evidence="2" id="KW-1185">Reference proteome</keyword>
<protein>
    <submittedName>
        <fullName evidence="1">Dodecin domain-containing protein</fullName>
    </submittedName>
</protein>
<gene>
    <name evidence="1" type="ORF">KI810_03845</name>
</gene>
<proteinExistence type="predicted"/>
<dbReference type="NCBIfam" id="NF043052">
    <property type="entry name" value="DodecBact"/>
    <property type="match status" value="1"/>
</dbReference>
<comment type="caution">
    <text evidence="1">The sequence shown here is derived from an EMBL/GenBank/DDBJ whole genome shotgun (WGS) entry which is preliminary data.</text>
</comment>